<dbReference type="STRING" id="33114.A0A2G2XPC7"/>
<dbReference type="AlphaFoldDB" id="A0A2G2XPC7"/>
<dbReference type="InterPro" id="IPR050741">
    <property type="entry name" value="Acyl-CoA_dehydrogenase"/>
</dbReference>
<feature type="domain" description="Acyl-CoA dehydrogenase/oxidase C-terminal" evidence="3">
    <location>
        <begin position="1"/>
        <end position="129"/>
    </location>
</feature>
<keyword evidence="1" id="KW-0285">Flavoprotein</keyword>
<protein>
    <recommendedName>
        <fullName evidence="3">Acyl-CoA dehydrogenase/oxidase C-terminal domain-containing protein</fullName>
    </recommendedName>
</protein>
<dbReference type="GO" id="GO:0005737">
    <property type="term" value="C:cytoplasm"/>
    <property type="evidence" value="ECO:0007669"/>
    <property type="project" value="TreeGrafter"/>
</dbReference>
<dbReference type="PANTHER" id="PTHR48083:SF13">
    <property type="entry name" value="ACYL-COA DEHYDROGENASE FAMILY MEMBER 11"/>
    <property type="match status" value="1"/>
</dbReference>
<evidence type="ECO:0000313" key="4">
    <source>
        <dbReference type="EMBL" id="PHT59346.1"/>
    </source>
</evidence>
<dbReference type="EMBL" id="MLFT02000001">
    <property type="protein sequence ID" value="PHT59346.1"/>
    <property type="molecule type" value="Genomic_DNA"/>
</dbReference>
<sequence length="216" mass="24096">MRLIGAADRGLQMMVQRALQRRAFGKFIAQHGSFLSDVARCRINLEKTRLLVLEAAHQLDRLGNKKARGTIAMAKVDAPNMALKVLDTAMQVHGGAGLSGDTVLAHLWATARTLRIADGPDEVHLGQSRRWNYREPDSERITDNICSMIIDFDSSTNVVSSYVVEKLELICIKYNDFGELKTTKQCMISFSIGRYSDNVLCDVIPMQDCLIKLGRP</sequence>
<dbReference type="Pfam" id="PF00441">
    <property type="entry name" value="Acyl-CoA_dh_1"/>
    <property type="match status" value="1"/>
</dbReference>
<dbReference type="OrthoDB" id="434771at2759"/>
<name>A0A2G2XPC7_CAPBA</name>
<reference evidence="5" key="2">
    <citation type="journal article" date="2017" name="J. Anim. Genet.">
        <title>Multiple reference genome sequences of hot pepper reveal the massive evolution of plant disease resistance genes by retroduplication.</title>
        <authorList>
            <person name="Kim S."/>
            <person name="Park J."/>
            <person name="Yeom S.-I."/>
            <person name="Kim Y.-M."/>
            <person name="Seo E."/>
            <person name="Kim K.-T."/>
            <person name="Kim M.-S."/>
            <person name="Lee J.M."/>
            <person name="Cheong K."/>
            <person name="Shin H.-S."/>
            <person name="Kim S.-B."/>
            <person name="Han K."/>
            <person name="Lee J."/>
            <person name="Park M."/>
            <person name="Lee H.-A."/>
            <person name="Lee H.-Y."/>
            <person name="Lee Y."/>
            <person name="Oh S."/>
            <person name="Lee J.H."/>
            <person name="Choi E."/>
            <person name="Choi E."/>
            <person name="Lee S.E."/>
            <person name="Jeon J."/>
            <person name="Kim H."/>
            <person name="Choi G."/>
            <person name="Song H."/>
            <person name="Lee J."/>
            <person name="Lee S.-C."/>
            <person name="Kwon J.-K."/>
            <person name="Lee H.-Y."/>
            <person name="Koo N."/>
            <person name="Hong Y."/>
            <person name="Kim R.W."/>
            <person name="Kang W.-H."/>
            <person name="Huh J.H."/>
            <person name="Kang B.-C."/>
            <person name="Yang T.-J."/>
            <person name="Lee Y.-H."/>
            <person name="Bennetzen J.L."/>
            <person name="Choi D."/>
        </authorList>
    </citation>
    <scope>NUCLEOTIDE SEQUENCE [LARGE SCALE GENOMIC DNA]</scope>
    <source>
        <strain evidence="5">cv. PBC81</strain>
    </source>
</reference>
<keyword evidence="5" id="KW-1185">Reference proteome</keyword>
<evidence type="ECO:0000256" key="2">
    <source>
        <dbReference type="ARBA" id="ARBA00023002"/>
    </source>
</evidence>
<dbReference type="Gene3D" id="1.20.140.10">
    <property type="entry name" value="Butyryl-CoA Dehydrogenase, subunit A, domain 3"/>
    <property type="match status" value="1"/>
</dbReference>
<dbReference type="GO" id="GO:0003995">
    <property type="term" value="F:acyl-CoA dehydrogenase activity"/>
    <property type="evidence" value="ECO:0007669"/>
    <property type="project" value="TreeGrafter"/>
</dbReference>
<proteinExistence type="predicted"/>
<keyword evidence="2" id="KW-0560">Oxidoreductase</keyword>
<organism evidence="4 5">
    <name type="scientific">Capsicum baccatum</name>
    <name type="common">Peruvian pepper</name>
    <dbReference type="NCBI Taxonomy" id="33114"/>
    <lineage>
        <taxon>Eukaryota</taxon>
        <taxon>Viridiplantae</taxon>
        <taxon>Streptophyta</taxon>
        <taxon>Embryophyta</taxon>
        <taxon>Tracheophyta</taxon>
        <taxon>Spermatophyta</taxon>
        <taxon>Magnoliopsida</taxon>
        <taxon>eudicotyledons</taxon>
        <taxon>Gunneridae</taxon>
        <taxon>Pentapetalae</taxon>
        <taxon>asterids</taxon>
        <taxon>lamiids</taxon>
        <taxon>Solanales</taxon>
        <taxon>Solanaceae</taxon>
        <taxon>Solanoideae</taxon>
        <taxon>Capsiceae</taxon>
        <taxon>Capsicum</taxon>
    </lineage>
</organism>
<dbReference type="SUPFAM" id="SSF47203">
    <property type="entry name" value="Acyl-CoA dehydrogenase C-terminal domain-like"/>
    <property type="match status" value="1"/>
</dbReference>
<reference evidence="4 5" key="1">
    <citation type="journal article" date="2017" name="Genome Biol.">
        <title>New reference genome sequences of hot pepper reveal the massive evolution of plant disease-resistance genes by retroduplication.</title>
        <authorList>
            <person name="Kim S."/>
            <person name="Park J."/>
            <person name="Yeom S.I."/>
            <person name="Kim Y.M."/>
            <person name="Seo E."/>
            <person name="Kim K.T."/>
            <person name="Kim M.S."/>
            <person name="Lee J.M."/>
            <person name="Cheong K."/>
            <person name="Shin H.S."/>
            <person name="Kim S.B."/>
            <person name="Han K."/>
            <person name="Lee J."/>
            <person name="Park M."/>
            <person name="Lee H.A."/>
            <person name="Lee H.Y."/>
            <person name="Lee Y."/>
            <person name="Oh S."/>
            <person name="Lee J.H."/>
            <person name="Choi E."/>
            <person name="Choi E."/>
            <person name="Lee S.E."/>
            <person name="Jeon J."/>
            <person name="Kim H."/>
            <person name="Choi G."/>
            <person name="Song H."/>
            <person name="Lee J."/>
            <person name="Lee S.C."/>
            <person name="Kwon J.K."/>
            <person name="Lee H.Y."/>
            <person name="Koo N."/>
            <person name="Hong Y."/>
            <person name="Kim R.W."/>
            <person name="Kang W.H."/>
            <person name="Huh J.H."/>
            <person name="Kang B.C."/>
            <person name="Yang T.J."/>
            <person name="Lee Y.H."/>
            <person name="Bennetzen J.L."/>
            <person name="Choi D."/>
        </authorList>
    </citation>
    <scope>NUCLEOTIDE SEQUENCE [LARGE SCALE GENOMIC DNA]</scope>
    <source>
        <strain evidence="5">cv. PBC81</strain>
        <tissue evidence="4">Leaf</tissue>
    </source>
</reference>
<dbReference type="InterPro" id="IPR009075">
    <property type="entry name" value="AcylCo_DH/oxidase_C"/>
</dbReference>
<dbReference type="PANTHER" id="PTHR48083">
    <property type="entry name" value="MEDIUM-CHAIN SPECIFIC ACYL-COA DEHYDROGENASE, MITOCHONDRIAL-RELATED"/>
    <property type="match status" value="1"/>
</dbReference>
<evidence type="ECO:0000259" key="3">
    <source>
        <dbReference type="Pfam" id="PF00441"/>
    </source>
</evidence>
<evidence type="ECO:0000256" key="1">
    <source>
        <dbReference type="ARBA" id="ARBA00022630"/>
    </source>
</evidence>
<comment type="caution">
    <text evidence="4">The sequence shown here is derived from an EMBL/GenBank/DDBJ whole genome shotgun (WGS) entry which is preliminary data.</text>
</comment>
<dbReference type="GO" id="GO:0033539">
    <property type="term" value="P:fatty acid beta-oxidation using acyl-CoA dehydrogenase"/>
    <property type="evidence" value="ECO:0007669"/>
    <property type="project" value="TreeGrafter"/>
</dbReference>
<dbReference type="Proteomes" id="UP000224567">
    <property type="component" value="Unassembled WGS sequence"/>
</dbReference>
<gene>
    <name evidence="4" type="ORF">CQW23_01709</name>
</gene>
<dbReference type="InterPro" id="IPR036250">
    <property type="entry name" value="AcylCo_DH-like_C"/>
</dbReference>
<accession>A0A2G2XPC7</accession>
<evidence type="ECO:0000313" key="5">
    <source>
        <dbReference type="Proteomes" id="UP000224567"/>
    </source>
</evidence>